<evidence type="ECO:0000256" key="1">
    <source>
        <dbReference type="SAM" id="MobiDB-lite"/>
    </source>
</evidence>
<dbReference type="Proteomes" id="UP001066276">
    <property type="component" value="Chromosome 3_2"/>
</dbReference>
<accession>A0AAV7TRD1</accession>
<evidence type="ECO:0000313" key="3">
    <source>
        <dbReference type="Proteomes" id="UP001066276"/>
    </source>
</evidence>
<reference evidence="2" key="1">
    <citation type="journal article" date="2022" name="bioRxiv">
        <title>Sequencing and chromosome-scale assembly of the giantPleurodeles waltlgenome.</title>
        <authorList>
            <person name="Brown T."/>
            <person name="Elewa A."/>
            <person name="Iarovenko S."/>
            <person name="Subramanian E."/>
            <person name="Araus A.J."/>
            <person name="Petzold A."/>
            <person name="Susuki M."/>
            <person name="Suzuki K.-i.T."/>
            <person name="Hayashi T."/>
            <person name="Toyoda A."/>
            <person name="Oliveira C."/>
            <person name="Osipova E."/>
            <person name="Leigh N.D."/>
            <person name="Simon A."/>
            <person name="Yun M.H."/>
        </authorList>
    </citation>
    <scope>NUCLEOTIDE SEQUENCE</scope>
    <source>
        <strain evidence="2">20211129_DDA</strain>
        <tissue evidence="2">Liver</tissue>
    </source>
</reference>
<feature type="compositionally biased region" description="Basic and acidic residues" evidence="1">
    <location>
        <begin position="33"/>
        <end position="53"/>
    </location>
</feature>
<proteinExistence type="predicted"/>
<comment type="caution">
    <text evidence="2">The sequence shown here is derived from an EMBL/GenBank/DDBJ whole genome shotgun (WGS) entry which is preliminary data.</text>
</comment>
<organism evidence="2 3">
    <name type="scientific">Pleurodeles waltl</name>
    <name type="common">Iberian ribbed newt</name>
    <dbReference type="NCBI Taxonomy" id="8319"/>
    <lineage>
        <taxon>Eukaryota</taxon>
        <taxon>Metazoa</taxon>
        <taxon>Chordata</taxon>
        <taxon>Craniata</taxon>
        <taxon>Vertebrata</taxon>
        <taxon>Euteleostomi</taxon>
        <taxon>Amphibia</taxon>
        <taxon>Batrachia</taxon>
        <taxon>Caudata</taxon>
        <taxon>Salamandroidea</taxon>
        <taxon>Salamandridae</taxon>
        <taxon>Pleurodelinae</taxon>
        <taxon>Pleurodeles</taxon>
    </lineage>
</organism>
<name>A0AAV7TRD1_PLEWA</name>
<dbReference type="AlphaFoldDB" id="A0AAV7TRD1"/>
<sequence length="96" mass="10676">MELWSSCLTNSQTIYSYGYPALTMSKEIQDCLQKTEEKSRDSAESRLEGDDHQNSTGGYSEVEKCWNSTGSWSENGNTGTRLEAGWKTTNLTCCGT</sequence>
<dbReference type="EMBL" id="JANPWB010000006">
    <property type="protein sequence ID" value="KAJ1179000.1"/>
    <property type="molecule type" value="Genomic_DNA"/>
</dbReference>
<protein>
    <submittedName>
        <fullName evidence="2">Uncharacterized protein</fullName>
    </submittedName>
</protein>
<gene>
    <name evidence="2" type="ORF">NDU88_004239</name>
</gene>
<keyword evidence="3" id="KW-1185">Reference proteome</keyword>
<evidence type="ECO:0000313" key="2">
    <source>
        <dbReference type="EMBL" id="KAJ1179000.1"/>
    </source>
</evidence>
<feature type="region of interest" description="Disordered" evidence="1">
    <location>
        <begin position="33"/>
        <end position="62"/>
    </location>
</feature>